<organism evidence="2 4">
    <name type="scientific">Didymodactylos carnosus</name>
    <dbReference type="NCBI Taxonomy" id="1234261"/>
    <lineage>
        <taxon>Eukaryota</taxon>
        <taxon>Metazoa</taxon>
        <taxon>Spiralia</taxon>
        <taxon>Gnathifera</taxon>
        <taxon>Rotifera</taxon>
        <taxon>Eurotatoria</taxon>
        <taxon>Bdelloidea</taxon>
        <taxon>Philodinida</taxon>
        <taxon>Philodinidae</taxon>
        <taxon>Didymodactylos</taxon>
    </lineage>
</organism>
<evidence type="ECO:0000256" key="1">
    <source>
        <dbReference type="SAM" id="Phobius"/>
    </source>
</evidence>
<dbReference type="EMBL" id="CAJNOQ010025809">
    <property type="protein sequence ID" value="CAF1540528.1"/>
    <property type="molecule type" value="Genomic_DNA"/>
</dbReference>
<keyword evidence="4" id="KW-1185">Reference proteome</keyword>
<feature type="transmembrane region" description="Helical" evidence="1">
    <location>
        <begin position="58"/>
        <end position="78"/>
    </location>
</feature>
<protein>
    <submittedName>
        <fullName evidence="2">Uncharacterized protein</fullName>
    </submittedName>
</protein>
<sequence length="82" mass="9579">MASSIDTVSSPIHEEAEKLTEFNQDIRIKEIRDRQYQQRPSLPRQISFSQRRATVGEVLLVLIPYLVLLADIFLFFVIRGFK</sequence>
<proteinExistence type="predicted"/>
<reference evidence="2" key="1">
    <citation type="submission" date="2021-02" db="EMBL/GenBank/DDBJ databases">
        <authorList>
            <person name="Nowell W R."/>
        </authorList>
    </citation>
    <scope>NUCLEOTIDE SEQUENCE</scope>
</reference>
<dbReference type="Proteomes" id="UP000663829">
    <property type="component" value="Unassembled WGS sequence"/>
</dbReference>
<evidence type="ECO:0000313" key="2">
    <source>
        <dbReference type="EMBL" id="CAF1540528.1"/>
    </source>
</evidence>
<name>A0A815W2R2_9BILA</name>
<dbReference type="EMBL" id="CAJOBC010091440">
    <property type="protein sequence ID" value="CAF4400850.1"/>
    <property type="molecule type" value="Genomic_DNA"/>
</dbReference>
<evidence type="ECO:0000313" key="4">
    <source>
        <dbReference type="Proteomes" id="UP000663829"/>
    </source>
</evidence>
<accession>A0A815W2R2</accession>
<evidence type="ECO:0000313" key="3">
    <source>
        <dbReference type="EMBL" id="CAF4400850.1"/>
    </source>
</evidence>
<keyword evidence="1" id="KW-0472">Membrane</keyword>
<comment type="caution">
    <text evidence="2">The sequence shown here is derived from an EMBL/GenBank/DDBJ whole genome shotgun (WGS) entry which is preliminary data.</text>
</comment>
<keyword evidence="1" id="KW-1133">Transmembrane helix</keyword>
<gene>
    <name evidence="2" type="ORF">GPM918_LOCUS38602</name>
    <name evidence="3" type="ORF">SRO942_LOCUS39438</name>
</gene>
<dbReference type="Proteomes" id="UP000681722">
    <property type="component" value="Unassembled WGS sequence"/>
</dbReference>
<dbReference type="AlphaFoldDB" id="A0A815W2R2"/>
<keyword evidence="1" id="KW-0812">Transmembrane</keyword>